<dbReference type="GO" id="GO:0005737">
    <property type="term" value="C:cytoplasm"/>
    <property type="evidence" value="ECO:0007669"/>
    <property type="project" value="UniProtKB-SubCell"/>
</dbReference>
<dbReference type="GO" id="GO:0031514">
    <property type="term" value="C:motile cilium"/>
    <property type="evidence" value="ECO:0007669"/>
    <property type="project" value="UniProtKB-SubCell"/>
</dbReference>
<dbReference type="Pfam" id="PF24816">
    <property type="entry name" value="Ig_CFAP65__9th"/>
    <property type="match status" value="1"/>
</dbReference>
<proteinExistence type="predicted"/>
<sequence length="1793" mass="212712">MESARVYGLEFKPIIEFNNYEGGVKLTKKLNIKNTTKNIIRFRFLFQSSSYFTFPLQELENISPGLNKSYSISFLNPLNDFQTICEELNIVIDDSEKDKIISIKLKATPLKCDIVFPSILNFKDMVINQKNKEELVIANQGSLNAIIKLSHKNLSKERKIKIKLDSSQFFLKKKEKKLVELTIYSEIPQKYKEFISCSIIEIPKHLEKKIYFKKDDKMNKTINPYENEEKSINDIIQLLNEENIKVRLIKKKIEINWISVLPHVNILLEKDKEIFDKNIINFGQITLGQKLTKTIYLQNLTNAPIKITAKKKKESNVFTFLNEKFILKEKSKEEIILSIDGNNPVDNYTEIIQFTACSDYSIELYLVCEIKNAKLFFSKTIYIFENMKLKDNINEKITIRNDENTDLDVEVINTGNFINIKNKKFTIKKNSFYSLNLMCECIYPINVYKRLYFLIHLNKQIYYVDIICNFSINYEMCPISMHHIYRYKHLMNDKQVLYNSYYERNNYIDIWDFPVEFNSYNDTSCETLDDIIDINEKDVFIVPKELEVLEFEEKYLMIINKTSIEYTCVWSSMLDKKRKDYSIFEVTPIEAQLLPFSCQKFKVKNIKMLKGKFVREVYECIVFPSNNKDYRKCNSRTLLPPLFLYITFFQFKIKYLCEPEKINNNLLFFPTKICFLNMIEEEKNYVIAKFENNTDSTQIIDFTQFKNDIEGIKIYPLIGYVPKKSFLNVVIFYFPKKKELALSEKKIYYLVNGIEKNYISVFVSHEINNVMLNKGNLNINLPHVSTETKSIKKVPIENFTERNTLCLLVKEDSYEIVDVNIEGKNKCIEQKKVNNEEQSYMDEFHNEETWENKEITLLNEDKKNNFYYFSLLPFEKKNLYFSAYCNFSFIESIPLFFTYFTYINDTDMKNKLANFKNDIINHFKNCKKIHIKVNIAKCSLILKPNIIESKPIICGQKFNTKVRIDNEHPVKINFKIKTNIFQIDNKNFLDQEEIKEAEKNIIIEKNEDSINAYSTKYLYVSFGSNKKGRFVYRFFVTVGENKNYIDIILNVVMPYFEIIDINDFKTPTSIYWNMTSIDQINMYLKENISKIDRKYRESQGIENMKNLFSQFNYIEFNIGNNTLNEITTVNLILYNPLDISLDVHINTIKSYIIPILPPYSKNKEEQLAHILYVDNTFSNYMRCLDNCEINPMKFKIKGKSTKTITIVYKHKYIGFYNMPLIIDVKNGKIVPLNLSSFTFHPKIPPIYLMNIKDLNQKVLGLKNECVINVDMLNDSELDIYYDIDKNNNFIVLNPSGVIKKRKYVSIFLIVSNLTRYTINETLILNAHFKYLQKNIELNKIKMELKLSSILNDVYQDEHKKFNVFTNKYIYNIHDQYIKTFCSNFLPSYSYIHVKNKLFYISPSSISILYAPTNSIIERIIIIKNYSSLYDLKFKISNKNTLPGNILKISPNKGIVKIKEQQILRFTFILNDILLDIEGNIQIELRFIDEDFSKDENEEMNRKIDNFAETKIEEIYEDTREEKIESLENKLLLVSKIKRKKILDDITFSYAQKIFDNIQKFKYTYDNINSNMLQKAIRRLYGAKNDDMDKKENLKEPEKTGIKNLSKFYFYIYVKLFTCNFDDVKIKTKNFEDLVKTNIYPRFLYFNKYIKLPIPFEGKSKSLFKRQYFNFDKLEKLEIEEDGIHHKQKIIYEKKDIYCSMFAEMFKSIIKKHIKKYIICLFEINACSIQTIESILNEDLIDIMTRNKRIDSNFQMEYDYTFLKPAILSHFFSDIFSDIINNLIKKKIIFAKKV</sequence>
<dbReference type="InterPro" id="IPR056344">
    <property type="entry name" value="Ig_CFAP65-like_9th"/>
</dbReference>
<dbReference type="Gene3D" id="2.60.40.10">
    <property type="entry name" value="Immunoglobulins"/>
    <property type="match status" value="2"/>
</dbReference>
<reference evidence="2 3" key="1">
    <citation type="submission" date="2015-04" db="EMBL/GenBank/DDBJ databases">
        <authorList>
            <consortium name="Pathogen Informatics"/>
        </authorList>
    </citation>
    <scope>NUCLEOTIDE SEQUENCE [LARGE SCALE GENOMIC DNA]</scope>
    <source>
        <strain evidence="2 3">SGS1</strain>
    </source>
</reference>
<dbReference type="InterPro" id="IPR052614">
    <property type="entry name" value="CFAP65"/>
</dbReference>
<feature type="domain" description="CFAP65-like ninth Ig-like" evidence="1">
    <location>
        <begin position="1054"/>
        <end position="1235"/>
    </location>
</feature>
<dbReference type="VEuPathDB" id="PlasmoDB:PRELSG_0919400"/>
<dbReference type="KEGG" id="prel:PRELSG_0919400"/>
<evidence type="ECO:0000313" key="2">
    <source>
        <dbReference type="EMBL" id="CRH00094.1"/>
    </source>
</evidence>
<dbReference type="Proteomes" id="UP000220158">
    <property type="component" value="Chromosome 9"/>
</dbReference>
<accession>A0A1J1H5B1</accession>
<dbReference type="OrthoDB" id="415597at2759"/>
<dbReference type="RefSeq" id="XP_028533099.1">
    <property type="nucleotide sequence ID" value="XM_028676629.1"/>
</dbReference>
<evidence type="ECO:0000313" key="3">
    <source>
        <dbReference type="Proteomes" id="UP000220158"/>
    </source>
</evidence>
<organism evidence="2 3">
    <name type="scientific">Plasmodium relictum</name>
    <dbReference type="NCBI Taxonomy" id="85471"/>
    <lineage>
        <taxon>Eukaryota</taxon>
        <taxon>Sar</taxon>
        <taxon>Alveolata</taxon>
        <taxon>Apicomplexa</taxon>
        <taxon>Aconoidasida</taxon>
        <taxon>Haemosporida</taxon>
        <taxon>Plasmodiidae</taxon>
        <taxon>Plasmodium</taxon>
        <taxon>Plasmodium (Haemamoeba)</taxon>
    </lineage>
</organism>
<protein>
    <recommendedName>
        <fullName evidence="1">CFAP65-like ninth Ig-like domain-containing protein</fullName>
    </recommendedName>
</protein>
<dbReference type="PANTHER" id="PTHR46127">
    <property type="entry name" value="CILIA- AND FLAGELLA-ASSOCIATED PROTEIN 65"/>
    <property type="match status" value="1"/>
</dbReference>
<evidence type="ECO:0000259" key="1">
    <source>
        <dbReference type="Pfam" id="PF24816"/>
    </source>
</evidence>
<dbReference type="GeneID" id="39736206"/>
<keyword evidence="3" id="KW-1185">Reference proteome</keyword>
<dbReference type="EMBL" id="LN835304">
    <property type="protein sequence ID" value="CRH00094.1"/>
    <property type="molecule type" value="Genomic_DNA"/>
</dbReference>
<dbReference type="PANTHER" id="PTHR46127:SF1">
    <property type="entry name" value="CILIA- AND FLAGELLA-ASSOCIATED PROTEIN 65"/>
    <property type="match status" value="1"/>
</dbReference>
<dbReference type="InterPro" id="IPR013783">
    <property type="entry name" value="Ig-like_fold"/>
</dbReference>
<gene>
    <name evidence="2" type="ORF">PRELSG_0919400</name>
</gene>
<name>A0A1J1H5B1_PLARL</name>